<comment type="caution">
    <text evidence="1">The sequence shown here is derived from an EMBL/GenBank/DDBJ whole genome shotgun (WGS) entry which is preliminary data.</text>
</comment>
<gene>
    <name evidence="1" type="ORF">L3X38_014137</name>
</gene>
<accession>A0AAD4WN76</accession>
<sequence length="149" mass="16658">MEDFRRCLERQERETNERNRKADEINELQRQVDEQVVIITSWDQLRRSMILSSLGPLLCPHGFVSGNSRATSQWVIHPEIALALNSLNFRVPTIPKPVSSQKASCYMDAGIGSAVARYCPLWGPLSALTVLFLGTHEQLLSGSPILGLL</sequence>
<evidence type="ECO:0000313" key="1">
    <source>
        <dbReference type="EMBL" id="KAI5346258.1"/>
    </source>
</evidence>
<evidence type="ECO:0000313" key="2">
    <source>
        <dbReference type="Proteomes" id="UP001054821"/>
    </source>
</evidence>
<name>A0AAD4WN76_PRUDU</name>
<keyword evidence="2" id="KW-1185">Reference proteome</keyword>
<dbReference type="AlphaFoldDB" id="A0AAD4WN76"/>
<proteinExistence type="predicted"/>
<dbReference type="Proteomes" id="UP001054821">
    <property type="component" value="Chromosome 2"/>
</dbReference>
<protein>
    <submittedName>
        <fullName evidence="1">Uncharacterized protein</fullName>
    </submittedName>
</protein>
<reference evidence="1 2" key="1">
    <citation type="journal article" date="2022" name="G3 (Bethesda)">
        <title>Whole-genome sequence and methylome profiling of the almond [Prunus dulcis (Mill.) D.A. Webb] cultivar 'Nonpareil'.</title>
        <authorList>
            <person name="D'Amico-Willman K.M."/>
            <person name="Ouma W.Z."/>
            <person name="Meulia T."/>
            <person name="Sideli G.M."/>
            <person name="Gradziel T.M."/>
            <person name="Fresnedo-Ramirez J."/>
        </authorList>
    </citation>
    <scope>NUCLEOTIDE SEQUENCE [LARGE SCALE GENOMIC DNA]</scope>
    <source>
        <strain evidence="1">Clone GOH B32 T37-40</strain>
    </source>
</reference>
<organism evidence="1 2">
    <name type="scientific">Prunus dulcis</name>
    <name type="common">Almond</name>
    <name type="synonym">Amygdalus dulcis</name>
    <dbReference type="NCBI Taxonomy" id="3755"/>
    <lineage>
        <taxon>Eukaryota</taxon>
        <taxon>Viridiplantae</taxon>
        <taxon>Streptophyta</taxon>
        <taxon>Embryophyta</taxon>
        <taxon>Tracheophyta</taxon>
        <taxon>Spermatophyta</taxon>
        <taxon>Magnoliopsida</taxon>
        <taxon>eudicotyledons</taxon>
        <taxon>Gunneridae</taxon>
        <taxon>Pentapetalae</taxon>
        <taxon>rosids</taxon>
        <taxon>fabids</taxon>
        <taxon>Rosales</taxon>
        <taxon>Rosaceae</taxon>
        <taxon>Amygdaloideae</taxon>
        <taxon>Amygdaleae</taxon>
        <taxon>Prunus</taxon>
    </lineage>
</organism>
<dbReference type="EMBL" id="JAJFAZ020000002">
    <property type="protein sequence ID" value="KAI5346258.1"/>
    <property type="molecule type" value="Genomic_DNA"/>
</dbReference>